<evidence type="ECO:0000313" key="4">
    <source>
        <dbReference type="Proteomes" id="UP000005408"/>
    </source>
</evidence>
<reference evidence="3" key="1">
    <citation type="submission" date="2022-08" db="UniProtKB">
        <authorList>
            <consortium name="EnsemblMetazoa"/>
        </authorList>
    </citation>
    <scope>IDENTIFICATION</scope>
    <source>
        <strain evidence="3">05x7-T-G4-1.051#20</strain>
    </source>
</reference>
<dbReference type="GO" id="GO:0061630">
    <property type="term" value="F:ubiquitin protein ligase activity"/>
    <property type="evidence" value="ECO:0007669"/>
    <property type="project" value="TreeGrafter"/>
</dbReference>
<organism evidence="3 4">
    <name type="scientific">Magallana gigas</name>
    <name type="common">Pacific oyster</name>
    <name type="synonym">Crassostrea gigas</name>
    <dbReference type="NCBI Taxonomy" id="29159"/>
    <lineage>
        <taxon>Eukaryota</taxon>
        <taxon>Metazoa</taxon>
        <taxon>Spiralia</taxon>
        <taxon>Lophotrochozoa</taxon>
        <taxon>Mollusca</taxon>
        <taxon>Bivalvia</taxon>
        <taxon>Autobranchia</taxon>
        <taxon>Pteriomorphia</taxon>
        <taxon>Ostreida</taxon>
        <taxon>Ostreoidea</taxon>
        <taxon>Ostreidae</taxon>
        <taxon>Magallana</taxon>
    </lineage>
</organism>
<dbReference type="EnsemblMetazoa" id="G13585.1">
    <property type="protein sequence ID" value="G13585.1:cds"/>
    <property type="gene ID" value="G13585"/>
</dbReference>
<dbReference type="PROSITE" id="PS50119">
    <property type="entry name" value="ZF_BBOX"/>
    <property type="match status" value="3"/>
</dbReference>
<dbReference type="SUPFAM" id="SSF57845">
    <property type="entry name" value="B-box zinc-binding domain"/>
    <property type="match status" value="1"/>
</dbReference>
<dbReference type="InterPro" id="IPR047153">
    <property type="entry name" value="TRIM45/56/19-like"/>
</dbReference>
<dbReference type="PANTHER" id="PTHR25462:SF296">
    <property type="entry name" value="MEIOTIC P26, ISOFORM F"/>
    <property type="match status" value="1"/>
</dbReference>
<feature type="domain" description="B box-type" evidence="2">
    <location>
        <begin position="299"/>
        <end position="341"/>
    </location>
</feature>
<keyword evidence="1" id="KW-0479">Metal-binding</keyword>
<feature type="domain" description="B box-type" evidence="2">
    <location>
        <begin position="564"/>
        <end position="612"/>
    </location>
</feature>
<dbReference type="CDD" id="cd19756">
    <property type="entry name" value="Bbox2"/>
    <property type="match status" value="1"/>
</dbReference>
<proteinExistence type="predicted"/>
<keyword evidence="4" id="KW-1185">Reference proteome</keyword>
<feature type="domain" description="B box-type" evidence="2">
    <location>
        <begin position="246"/>
        <end position="292"/>
    </location>
</feature>
<dbReference type="SMART" id="SM00336">
    <property type="entry name" value="BBOX"/>
    <property type="match status" value="2"/>
</dbReference>
<accession>A0A8W8IEQ2</accession>
<dbReference type="AlphaFoldDB" id="A0A8W8IEQ2"/>
<evidence type="ECO:0000259" key="2">
    <source>
        <dbReference type="PROSITE" id="PS50119"/>
    </source>
</evidence>
<dbReference type="InterPro" id="IPR000315">
    <property type="entry name" value="Znf_B-box"/>
</dbReference>
<sequence length="612" mass="68729">MATTLIYDYDATISGRTLVKNHGPQEQCPGSSVLKKKAARDQRLLRSLILPSYQTISQKLQNELDYVENEYEKVVRAIERHGELKHSEIRSTVNKLKVKAGVIRSKQVKILQKHIFAINGKISSIGDEIDNSQNVLDSQSLIVVSCYASKCPEFKMLPQIVNVEVPQFMSRMIPEAEKDAMFGSLSVEDVQTEVVYTEMPAALYSSPLKELIEKPEDNSCGLTLIQQYQLGVGRQSRIMDPRRSAQEAVYCGLCETALVQMYCDTCLTNLCTACVGKHVIMDKSRGHHVGIFQSRTSGQHPNKCPSHSDQNCNSFCNQCQCPICSICIDSGCHLNHNVEDIHKILKFRKKKAARDQRLLTSLILPSFQTMAQKIQNDIDYVEKEYEKVVRAIERHGEIKYSKIKSTVNKLKRKVGTLRNQQVQTLQQQIVEINGKISSIGEEVNNSKNVLDSQSLVVVSSYVSKCSEFKKLPQRLKVEVPNFKRRMIPQKEQKAMFGSLSVVNVKTEIVYELMPAALYSSSLKGLLGEPELLSTINSCHSACLYSVGSMDLGRRTNMDPPSSAQEAVYCELCETKLVQMHCDTCFINLCTACHSACLYSVVCRGKHCLHNHG</sequence>
<dbReference type="PANTHER" id="PTHR25462">
    <property type="entry name" value="BONUS, ISOFORM C-RELATED"/>
    <property type="match status" value="1"/>
</dbReference>
<dbReference type="GO" id="GO:0008270">
    <property type="term" value="F:zinc ion binding"/>
    <property type="evidence" value="ECO:0007669"/>
    <property type="project" value="UniProtKB-KW"/>
</dbReference>
<keyword evidence="1" id="KW-0862">Zinc</keyword>
<dbReference type="Gene3D" id="3.30.160.60">
    <property type="entry name" value="Classic Zinc Finger"/>
    <property type="match status" value="1"/>
</dbReference>
<evidence type="ECO:0000256" key="1">
    <source>
        <dbReference type="PROSITE-ProRule" id="PRU00024"/>
    </source>
</evidence>
<evidence type="ECO:0000313" key="3">
    <source>
        <dbReference type="EnsemblMetazoa" id="G13585.1:cds"/>
    </source>
</evidence>
<protein>
    <recommendedName>
        <fullName evidence="2">B box-type domain-containing protein</fullName>
    </recommendedName>
</protein>
<keyword evidence="1" id="KW-0863">Zinc-finger</keyword>
<dbReference type="Proteomes" id="UP000005408">
    <property type="component" value="Unassembled WGS sequence"/>
</dbReference>
<name>A0A8W8IEQ2_MAGGI</name>